<dbReference type="InterPro" id="IPR001320">
    <property type="entry name" value="Iontro_rcpt_C"/>
</dbReference>
<reference evidence="4 5" key="1">
    <citation type="submission" date="2020-08" db="EMBL/GenBank/DDBJ databases">
        <title>Genomic Encyclopedia of Type Strains, Phase III (KMG-III): the genomes of soil and plant-associated and newly described type strains.</title>
        <authorList>
            <person name="Whitman W."/>
        </authorList>
    </citation>
    <scope>NUCLEOTIDE SEQUENCE [LARGE SCALE GENOMIC DNA]</scope>
    <source>
        <strain evidence="4 5">CECT 3237</strain>
    </source>
</reference>
<keyword evidence="5" id="KW-1185">Reference proteome</keyword>
<evidence type="ECO:0000256" key="1">
    <source>
        <dbReference type="ARBA" id="ARBA00022729"/>
    </source>
</evidence>
<dbReference type="SMART" id="SM00079">
    <property type="entry name" value="PBPe"/>
    <property type="match status" value="1"/>
</dbReference>
<evidence type="ECO:0000259" key="3">
    <source>
        <dbReference type="SMART" id="SM00079"/>
    </source>
</evidence>
<dbReference type="SUPFAM" id="SSF53850">
    <property type="entry name" value="Periplasmic binding protein-like II"/>
    <property type="match status" value="1"/>
</dbReference>
<dbReference type="Proteomes" id="UP000572907">
    <property type="component" value="Unassembled WGS sequence"/>
</dbReference>
<comment type="caution">
    <text evidence="4">The sequence shown here is derived from an EMBL/GenBank/DDBJ whole genome shotgun (WGS) entry which is preliminary data.</text>
</comment>
<proteinExistence type="predicted"/>
<dbReference type="PANTHER" id="PTHR35936:SF17">
    <property type="entry name" value="ARGININE-BINDING EXTRACELLULAR PROTEIN ARTP"/>
    <property type="match status" value="1"/>
</dbReference>
<dbReference type="EMBL" id="JACHXE010000001">
    <property type="protein sequence ID" value="MBB3074514.1"/>
    <property type="molecule type" value="Genomic_DNA"/>
</dbReference>
<organism evidence="4 5">
    <name type="scientific">Streptomyces violarus</name>
    <dbReference type="NCBI Taxonomy" id="67380"/>
    <lineage>
        <taxon>Bacteria</taxon>
        <taxon>Bacillati</taxon>
        <taxon>Actinomycetota</taxon>
        <taxon>Actinomycetes</taxon>
        <taxon>Kitasatosporales</taxon>
        <taxon>Streptomycetaceae</taxon>
        <taxon>Streptomyces</taxon>
    </lineage>
</organism>
<feature type="domain" description="Ionotropic glutamate receptor C-terminal" evidence="3">
    <location>
        <begin position="50"/>
        <end position="272"/>
    </location>
</feature>
<dbReference type="GO" id="GO:0016020">
    <property type="term" value="C:membrane"/>
    <property type="evidence" value="ECO:0007669"/>
    <property type="project" value="InterPro"/>
</dbReference>
<evidence type="ECO:0000313" key="5">
    <source>
        <dbReference type="Proteomes" id="UP000572907"/>
    </source>
</evidence>
<evidence type="ECO:0000313" key="4">
    <source>
        <dbReference type="EMBL" id="MBB3074514.1"/>
    </source>
</evidence>
<dbReference type="PANTHER" id="PTHR35936">
    <property type="entry name" value="MEMBRANE-BOUND LYTIC MUREIN TRANSGLYCOSYLASE F"/>
    <property type="match status" value="1"/>
</dbReference>
<dbReference type="SMART" id="SM00062">
    <property type="entry name" value="PBPb"/>
    <property type="match status" value="1"/>
</dbReference>
<name>A0A7W4ZL89_9ACTN</name>
<dbReference type="Gene3D" id="3.40.190.10">
    <property type="entry name" value="Periplasmic binding protein-like II"/>
    <property type="match status" value="2"/>
</dbReference>
<dbReference type="GO" id="GO:0015276">
    <property type="term" value="F:ligand-gated monoatomic ion channel activity"/>
    <property type="evidence" value="ECO:0007669"/>
    <property type="project" value="InterPro"/>
</dbReference>
<evidence type="ECO:0000259" key="2">
    <source>
        <dbReference type="SMART" id="SM00062"/>
    </source>
</evidence>
<gene>
    <name evidence="4" type="ORF">FHS41_000983</name>
</gene>
<dbReference type="RefSeq" id="WP_184588053.1">
    <property type="nucleotide sequence ID" value="NZ_BMUP01000001.1"/>
</dbReference>
<feature type="domain" description="Solute-binding protein family 3/N-terminal" evidence="2">
    <location>
        <begin position="50"/>
        <end position="273"/>
    </location>
</feature>
<protein>
    <submittedName>
        <fullName evidence="4">Polar amino acid transport system substrate-binding protein</fullName>
    </submittedName>
</protein>
<dbReference type="CDD" id="cd13530">
    <property type="entry name" value="PBP2_peptides_like"/>
    <property type="match status" value="1"/>
</dbReference>
<dbReference type="InterPro" id="IPR001638">
    <property type="entry name" value="Solute-binding_3/MltF_N"/>
</dbReference>
<keyword evidence="1" id="KW-0732">Signal</keyword>
<dbReference type="PROSITE" id="PS51257">
    <property type="entry name" value="PROKAR_LIPOPROTEIN"/>
    <property type="match status" value="1"/>
</dbReference>
<sequence length="280" mass="29846">MTASRHGRRRWAVGGAMLSVALLTASCGEGASDKAVSPLVKNVTLVKSGKIVVCTNVPYEPFSFTRNGEVVGFDIALMDKVARRLGVKQEIVDIDFDPIRSGAALNSGKCDVAAAGITITEERRKNVAFSDSYFDEALSLMSPEGKPVATLDEARAGKKRVGVLTGTTSMKAAVDEGIEPQEYKDSGKQLTALRSGSVDVIVQDLPVVTSWLKKPELAGKFTAGQPISTGAHYGFVVKKKGSEHLLKVINEVIADAKQDGSYAQLHQKWLGVPPEQSATS</sequence>
<accession>A0A7W4ZL89</accession>
<dbReference type="AlphaFoldDB" id="A0A7W4ZL89"/>
<dbReference type="Pfam" id="PF00497">
    <property type="entry name" value="SBP_bac_3"/>
    <property type="match status" value="1"/>
</dbReference>